<evidence type="ECO:0000313" key="2">
    <source>
        <dbReference type="Proteomes" id="UP001500843"/>
    </source>
</evidence>
<proteinExistence type="predicted"/>
<name>A0ABP8XHQ9_9MICO</name>
<keyword evidence="2" id="KW-1185">Reference proteome</keyword>
<organism evidence="1 2">
    <name type="scientific">Promicromonospora umidemergens</name>
    <dbReference type="NCBI Taxonomy" id="629679"/>
    <lineage>
        <taxon>Bacteria</taxon>
        <taxon>Bacillati</taxon>
        <taxon>Actinomycetota</taxon>
        <taxon>Actinomycetes</taxon>
        <taxon>Micrococcales</taxon>
        <taxon>Promicromonosporaceae</taxon>
        <taxon>Promicromonospora</taxon>
    </lineage>
</organism>
<sequence>MSEQTMLPPEALVENAFAQAVQASRSLAESLDAYQHLRDWADTDYRDYVEASENAVRDLRLVEDWEATGAPRWGDVVAHLALADSRLHTVAELRTPIIQQWDKVRDHLASYRPVLDASSVVGGRRGMYAWLAFQATLAAHPAEVTAMTPAQRIERFHAMADELIERMDAAWSEDREAYDQWNFDSGSDPDNVPVLRTEWAVEADVLLAELPNEFLDSSLPVSALDQYLIARDLADCARNLPSGSDMTQGVSIERSMIGAMLRLVADRPDQNVPDGHQHLQDELNELAVDLDRYQWHAGRTPASRGVVVNLITTTEHIRDIVDEQNHRRITSAPFPHRDRFRIAPQRLSHDSPGPGC</sequence>
<dbReference type="EMBL" id="BAABHM010000013">
    <property type="protein sequence ID" value="GAA4707743.1"/>
    <property type="molecule type" value="Genomic_DNA"/>
</dbReference>
<dbReference type="Proteomes" id="UP001500843">
    <property type="component" value="Unassembled WGS sequence"/>
</dbReference>
<reference evidence="2" key="1">
    <citation type="journal article" date="2019" name="Int. J. Syst. Evol. Microbiol.">
        <title>The Global Catalogue of Microorganisms (GCM) 10K type strain sequencing project: providing services to taxonomists for standard genome sequencing and annotation.</title>
        <authorList>
            <consortium name="The Broad Institute Genomics Platform"/>
            <consortium name="The Broad Institute Genome Sequencing Center for Infectious Disease"/>
            <person name="Wu L."/>
            <person name="Ma J."/>
        </authorList>
    </citation>
    <scope>NUCLEOTIDE SEQUENCE [LARGE SCALE GENOMIC DNA]</scope>
    <source>
        <strain evidence="2">JCM 17975</strain>
    </source>
</reference>
<evidence type="ECO:0000313" key="1">
    <source>
        <dbReference type="EMBL" id="GAA4707743.1"/>
    </source>
</evidence>
<accession>A0ABP8XHQ9</accession>
<dbReference type="RefSeq" id="WP_253873194.1">
    <property type="nucleotide sequence ID" value="NZ_BAABHM010000013.1"/>
</dbReference>
<protein>
    <submittedName>
        <fullName evidence="1">Uncharacterized protein</fullName>
    </submittedName>
</protein>
<gene>
    <name evidence="1" type="ORF">GCM10023198_32800</name>
</gene>
<comment type="caution">
    <text evidence="1">The sequence shown here is derived from an EMBL/GenBank/DDBJ whole genome shotgun (WGS) entry which is preliminary data.</text>
</comment>